<dbReference type="Proteomes" id="UP001596439">
    <property type="component" value="Unassembled WGS sequence"/>
</dbReference>
<accession>A0ABW2PRW4</accession>
<evidence type="ECO:0000259" key="8">
    <source>
        <dbReference type="PROSITE" id="PS50954"/>
    </source>
</evidence>
<name>A0ABW2PRW4_9BACL</name>
<comment type="caution">
    <text evidence="9">The sequence shown here is derived from an EMBL/GenBank/DDBJ whole genome shotgun (WGS) entry which is preliminary data.</text>
</comment>
<keyword evidence="2 7" id="KW-0812">Transmembrane</keyword>
<dbReference type="RefSeq" id="WP_214789240.1">
    <property type="nucleotide sequence ID" value="NZ_JANIEL010000096.1"/>
</dbReference>
<proteinExistence type="inferred from homology"/>
<reference evidence="10" key="1">
    <citation type="journal article" date="2019" name="Int. J. Syst. Evol. Microbiol.">
        <title>The Global Catalogue of Microorganisms (GCM) 10K type strain sequencing project: providing services to taxonomists for standard genome sequencing and annotation.</title>
        <authorList>
            <consortium name="The Broad Institute Genomics Platform"/>
            <consortium name="The Broad Institute Genome Sequencing Center for Infectious Disease"/>
            <person name="Wu L."/>
            <person name="Ma J."/>
        </authorList>
    </citation>
    <scope>NUCLEOTIDE SEQUENCE [LARGE SCALE GENOMIC DNA]</scope>
    <source>
        <strain evidence="10">CCUG 55590</strain>
    </source>
</reference>
<sequence length="380" mass="42799">MNHPSMSDEKRARNRIVRRITVVILAIFLLVIATGSALAYVFVKRSVEPIDPTSTETVEVEVPLGAGSGYIGELLEENGLVRSSTIFRFYTRFKNESSFQAGTYTLSPSQSIDELIETLQTGKVIVVPDIKLVIPEGFTIDQVIARLAKEADIPKEEISEQLSDREYISSLVNEHEMLTEEVLQEGIYHPLEGYLFPATYEFNKGVTLTEIIDEMLLPTESMYQEYKGRLADSGRTFHETLALASVVEKEAVSTEDRKEIAGVFENRLNDGMKLQSDPTVWYGTGETSIFTSFADLENDSLYNTYRYGGIPIGPIAAVSRDAFEAVLNPNDTANIYFYARPPREGFPNGEVLFEVDYEDHQQNVNKYRSEWEAFEEANSN</sequence>
<dbReference type="PROSITE" id="PS50954">
    <property type="entry name" value="LEM"/>
    <property type="match status" value="1"/>
</dbReference>
<dbReference type="PANTHER" id="PTHR30518">
    <property type="entry name" value="ENDOLYTIC MUREIN TRANSGLYCOSYLASE"/>
    <property type="match status" value="1"/>
</dbReference>
<dbReference type="Gene3D" id="3.30.1490.480">
    <property type="entry name" value="Endolytic murein transglycosylase"/>
    <property type="match status" value="1"/>
</dbReference>
<evidence type="ECO:0000313" key="10">
    <source>
        <dbReference type="Proteomes" id="UP001596439"/>
    </source>
</evidence>
<evidence type="ECO:0000313" key="9">
    <source>
        <dbReference type="EMBL" id="MFC7390293.1"/>
    </source>
</evidence>
<evidence type="ECO:0000256" key="3">
    <source>
        <dbReference type="ARBA" id="ARBA00022989"/>
    </source>
</evidence>
<evidence type="ECO:0000256" key="7">
    <source>
        <dbReference type="HAMAP-Rule" id="MF_02065"/>
    </source>
</evidence>
<evidence type="ECO:0000256" key="5">
    <source>
        <dbReference type="ARBA" id="ARBA00023239"/>
    </source>
</evidence>
<organism evidence="9 10">
    <name type="scientific">Exiguobacterium aestuarii</name>
    <dbReference type="NCBI Taxonomy" id="273527"/>
    <lineage>
        <taxon>Bacteria</taxon>
        <taxon>Bacillati</taxon>
        <taxon>Bacillota</taxon>
        <taxon>Bacilli</taxon>
        <taxon>Bacillales</taxon>
        <taxon>Bacillales Family XII. Incertae Sedis</taxon>
        <taxon>Exiguobacterium</taxon>
    </lineage>
</organism>
<comment type="catalytic activity">
    <reaction evidence="7">
        <text>a peptidoglycan chain = a peptidoglycan chain with N-acetyl-1,6-anhydromuramyl-[peptide] at the reducing end + a peptidoglycan chain with N-acetylglucosamine at the non-reducing end.</text>
        <dbReference type="EC" id="4.2.2.29"/>
    </reaction>
</comment>
<feature type="site" description="Important for catalytic activity" evidence="7">
    <location>
        <position position="250"/>
    </location>
</feature>
<keyword evidence="5 7" id="KW-0456">Lyase</keyword>
<dbReference type="NCBIfam" id="TIGR00247">
    <property type="entry name" value="endolytic transglycosylase MltG"/>
    <property type="match status" value="1"/>
</dbReference>
<comment type="subcellular location">
    <subcellularLocation>
        <location evidence="7">Cell membrane</location>
        <topology evidence="7">Single-pass membrane protein</topology>
    </subcellularLocation>
</comment>
<feature type="transmembrane region" description="Helical" evidence="7">
    <location>
        <begin position="20"/>
        <end position="43"/>
    </location>
</feature>
<evidence type="ECO:0000256" key="4">
    <source>
        <dbReference type="ARBA" id="ARBA00023136"/>
    </source>
</evidence>
<keyword evidence="4 7" id="KW-0472">Membrane</keyword>
<feature type="domain" description="LEM" evidence="8">
    <location>
        <begin position="290"/>
        <end position="334"/>
    </location>
</feature>
<dbReference type="EC" id="4.2.2.29" evidence="7"/>
<comment type="similarity">
    <text evidence="7">Belongs to the transglycosylase MltG family.</text>
</comment>
<dbReference type="CDD" id="cd08010">
    <property type="entry name" value="MltG_like"/>
    <property type="match status" value="1"/>
</dbReference>
<dbReference type="HAMAP" id="MF_02065">
    <property type="entry name" value="MltG"/>
    <property type="match status" value="1"/>
</dbReference>
<gene>
    <name evidence="7 9" type="primary">mltG</name>
    <name evidence="9" type="ORF">ACFQO8_09035</name>
</gene>
<evidence type="ECO:0000256" key="6">
    <source>
        <dbReference type="ARBA" id="ARBA00023316"/>
    </source>
</evidence>
<protein>
    <recommendedName>
        <fullName evidence="7">Endolytic murein transglycosylase</fullName>
        <ecNumber evidence="7">4.2.2.29</ecNumber>
    </recommendedName>
    <alternativeName>
        <fullName evidence="7">Peptidoglycan lytic transglycosylase</fullName>
    </alternativeName>
    <alternativeName>
        <fullName evidence="7">Peptidoglycan polymerization terminase</fullName>
    </alternativeName>
</protein>
<dbReference type="InterPro" id="IPR003770">
    <property type="entry name" value="MLTG-like"/>
</dbReference>
<keyword evidence="3 7" id="KW-1133">Transmembrane helix</keyword>
<dbReference type="InterPro" id="IPR003887">
    <property type="entry name" value="LEM_dom"/>
</dbReference>
<comment type="function">
    <text evidence="7">Functions as a peptidoglycan terminase that cleaves nascent peptidoglycan strands endolytically to terminate their elongation.</text>
</comment>
<dbReference type="EMBL" id="JBHTCE010000001">
    <property type="protein sequence ID" value="MFC7390293.1"/>
    <property type="molecule type" value="Genomic_DNA"/>
</dbReference>
<evidence type="ECO:0000256" key="1">
    <source>
        <dbReference type="ARBA" id="ARBA00022475"/>
    </source>
</evidence>
<keyword evidence="6 7" id="KW-0961">Cell wall biogenesis/degradation</keyword>
<dbReference type="PANTHER" id="PTHR30518:SF2">
    <property type="entry name" value="ENDOLYTIC MUREIN TRANSGLYCOSYLASE"/>
    <property type="match status" value="1"/>
</dbReference>
<keyword evidence="10" id="KW-1185">Reference proteome</keyword>
<keyword evidence="1 7" id="KW-1003">Cell membrane</keyword>
<evidence type="ECO:0000256" key="2">
    <source>
        <dbReference type="ARBA" id="ARBA00022692"/>
    </source>
</evidence>
<dbReference type="Pfam" id="PF02618">
    <property type="entry name" value="YceG"/>
    <property type="match status" value="1"/>
</dbReference>